<keyword evidence="1" id="KW-1133">Transmembrane helix</keyword>
<comment type="caution">
    <text evidence="2">The sequence shown here is derived from an EMBL/GenBank/DDBJ whole genome shotgun (WGS) entry which is preliminary data.</text>
</comment>
<keyword evidence="1" id="KW-0472">Membrane</keyword>
<dbReference type="PANTHER" id="PTHR42305:SF1">
    <property type="entry name" value="MEMBRANE PROTEIN RV1733C-RELATED"/>
    <property type="match status" value="1"/>
</dbReference>
<dbReference type="EMBL" id="BMMM01000001">
    <property type="protein sequence ID" value="GGN48403.1"/>
    <property type="molecule type" value="Genomic_DNA"/>
</dbReference>
<feature type="transmembrane region" description="Helical" evidence="1">
    <location>
        <begin position="145"/>
        <end position="165"/>
    </location>
</feature>
<evidence type="ECO:0000256" key="1">
    <source>
        <dbReference type="SAM" id="Phobius"/>
    </source>
</evidence>
<sequence length="195" mass="20869">MRKVKRTKVRGWRWRHNALRRHSDAVEAWVVLATWATATVGGAAVGVVGAHAMESAVQHERAGRHSVVAVLLETAPTGVRDVATGVKYDQVKTKVRWTDKDGTVRTAQAAVKAGARAGATATVWTDGHGRLVTAPTSPTEGAARVALAGTGAALAGGFLILVGGLTARLRIERRATERWGEEWDQVGPQWGRKTR</sequence>
<dbReference type="InterPro" id="IPR039708">
    <property type="entry name" value="MT1774/Rv1733c-like"/>
</dbReference>
<reference evidence="2 3" key="1">
    <citation type="journal article" date="2014" name="Int. J. Syst. Evol. Microbiol.">
        <title>Complete genome sequence of Corynebacterium casei LMG S-19264T (=DSM 44701T), isolated from a smear-ripened cheese.</title>
        <authorList>
            <consortium name="US DOE Joint Genome Institute (JGI-PGF)"/>
            <person name="Walter F."/>
            <person name="Albersmeier A."/>
            <person name="Kalinowski J."/>
            <person name="Ruckert C."/>
        </authorList>
    </citation>
    <scope>NUCLEOTIDE SEQUENCE [LARGE SCALE GENOMIC DNA]</scope>
    <source>
        <strain evidence="2 3">CGMCC 4.7111</strain>
    </source>
</reference>
<accession>A0A917XPZ1</accession>
<dbReference type="Proteomes" id="UP000600365">
    <property type="component" value="Unassembled WGS sequence"/>
</dbReference>
<keyword evidence="1" id="KW-0812">Transmembrane</keyword>
<protein>
    <recommendedName>
        <fullName evidence="4">Membrane protein SCJ1.26</fullName>
    </recommendedName>
</protein>
<gene>
    <name evidence="2" type="ORF">GCM10011579_001020</name>
</gene>
<evidence type="ECO:0000313" key="3">
    <source>
        <dbReference type="Proteomes" id="UP000600365"/>
    </source>
</evidence>
<keyword evidence="3" id="KW-1185">Reference proteome</keyword>
<proteinExistence type="predicted"/>
<dbReference type="PANTHER" id="PTHR42305">
    <property type="entry name" value="MEMBRANE PROTEIN RV1733C-RELATED"/>
    <property type="match status" value="1"/>
</dbReference>
<evidence type="ECO:0008006" key="4">
    <source>
        <dbReference type="Google" id="ProtNLM"/>
    </source>
</evidence>
<feature type="transmembrane region" description="Helical" evidence="1">
    <location>
        <begin position="29"/>
        <end position="53"/>
    </location>
</feature>
<organism evidence="2 3">
    <name type="scientific">Streptomyces albiflavescens</name>
    <dbReference type="NCBI Taxonomy" id="1623582"/>
    <lineage>
        <taxon>Bacteria</taxon>
        <taxon>Bacillati</taxon>
        <taxon>Actinomycetota</taxon>
        <taxon>Actinomycetes</taxon>
        <taxon>Kitasatosporales</taxon>
        <taxon>Streptomycetaceae</taxon>
        <taxon>Streptomyces</taxon>
    </lineage>
</organism>
<name>A0A917XPZ1_9ACTN</name>
<dbReference type="RefSeq" id="WP_189183795.1">
    <property type="nucleotide sequence ID" value="NZ_BMMM01000001.1"/>
</dbReference>
<evidence type="ECO:0000313" key="2">
    <source>
        <dbReference type="EMBL" id="GGN48403.1"/>
    </source>
</evidence>
<dbReference type="AlphaFoldDB" id="A0A917XPZ1"/>